<evidence type="ECO:0000313" key="3">
    <source>
        <dbReference type="Proteomes" id="UP000054498"/>
    </source>
</evidence>
<dbReference type="SUPFAM" id="SSF51445">
    <property type="entry name" value="(Trans)glycosidases"/>
    <property type="match status" value="1"/>
</dbReference>
<dbReference type="Pfam" id="PF13410">
    <property type="entry name" value="GST_C_2"/>
    <property type="match status" value="1"/>
</dbReference>
<dbReference type="KEGG" id="mng:MNEG_4034"/>
<dbReference type="STRING" id="145388.A0A0D2LAV4"/>
<organism evidence="2 3">
    <name type="scientific">Monoraphidium neglectum</name>
    <dbReference type="NCBI Taxonomy" id="145388"/>
    <lineage>
        <taxon>Eukaryota</taxon>
        <taxon>Viridiplantae</taxon>
        <taxon>Chlorophyta</taxon>
        <taxon>core chlorophytes</taxon>
        <taxon>Chlorophyceae</taxon>
        <taxon>CS clade</taxon>
        <taxon>Sphaeropleales</taxon>
        <taxon>Selenastraceae</taxon>
        <taxon>Monoraphidium</taxon>
    </lineage>
</organism>
<name>A0A0D2LAV4_9CHLO</name>
<dbReference type="OrthoDB" id="4951845at2759"/>
<sequence length="305" mass="32762">MDDLVDSAAPGVVSAGLDAIAGTTSHSWGIGSAATPSQLSRFEASLAPLASALQASGGPYLNGAQLSVADVVIFPFVERFELALRLFQEYDLSHFAGGSVAQWLVYLVDGFETTAAAVAAIKASGHFPVCYFSAGSHENWRLDQAQFNQADIGKPLQGWEGEHWLNIRSEAVKTIMVKRMEMCKAKGFIAVDPDNVDGYTNDNGFDLTAADQLDFNKWLAATAHGLGMAVGLKNDPGQVAELEPYFDFFVVEECQQEGFCGKYAPAKAVCKPVFNVEYEQAFFQDACACQAAYGITTIFKVGAHA</sequence>
<evidence type="ECO:0000313" key="2">
    <source>
        <dbReference type="EMBL" id="KIZ03919.1"/>
    </source>
</evidence>
<dbReference type="InterPro" id="IPR004352">
    <property type="entry name" value="GH114_TIM-barrel"/>
</dbReference>
<dbReference type="Proteomes" id="UP000054498">
    <property type="component" value="Unassembled WGS sequence"/>
</dbReference>
<keyword evidence="3" id="KW-1185">Reference proteome</keyword>
<reference evidence="2 3" key="1">
    <citation type="journal article" date="2013" name="BMC Genomics">
        <title>Reconstruction of the lipid metabolism for the microalga Monoraphidium neglectum from its genome sequence reveals characteristics suitable for biofuel production.</title>
        <authorList>
            <person name="Bogen C."/>
            <person name="Al-Dilaimi A."/>
            <person name="Albersmeier A."/>
            <person name="Wichmann J."/>
            <person name="Grundmann M."/>
            <person name="Rupp O."/>
            <person name="Lauersen K.J."/>
            <person name="Blifernez-Klassen O."/>
            <person name="Kalinowski J."/>
            <person name="Goesmann A."/>
            <person name="Mussgnug J.H."/>
            <person name="Kruse O."/>
        </authorList>
    </citation>
    <scope>NUCLEOTIDE SEQUENCE [LARGE SCALE GENOMIC DNA]</scope>
    <source>
        <strain evidence="2 3">SAG 48.87</strain>
    </source>
</reference>
<dbReference type="Pfam" id="PF03537">
    <property type="entry name" value="Glyco_hydro_114"/>
    <property type="match status" value="1"/>
</dbReference>
<dbReference type="InterPro" id="IPR017853">
    <property type="entry name" value="GH"/>
</dbReference>
<dbReference type="InterPro" id="IPR013785">
    <property type="entry name" value="Aldolase_TIM"/>
</dbReference>
<dbReference type="PANTHER" id="PTHR35273:SF2">
    <property type="entry name" value="ALPHA-GALACTOSIDASE"/>
    <property type="match status" value="1"/>
</dbReference>
<dbReference type="EMBL" id="KK100758">
    <property type="protein sequence ID" value="KIZ03919.1"/>
    <property type="molecule type" value="Genomic_DNA"/>
</dbReference>
<dbReference type="InterPro" id="IPR036282">
    <property type="entry name" value="Glutathione-S-Trfase_C_sf"/>
</dbReference>
<evidence type="ECO:0000259" key="1">
    <source>
        <dbReference type="Pfam" id="PF03537"/>
    </source>
</evidence>
<dbReference type="PANTHER" id="PTHR35273">
    <property type="entry name" value="ALPHA-1,4 POLYGALACTOSAMINIDASE, PUTATIVE (AFU_ORTHOLOGUE AFUA_3G07890)-RELATED"/>
    <property type="match status" value="1"/>
</dbReference>
<dbReference type="AlphaFoldDB" id="A0A0D2LAV4"/>
<proteinExistence type="predicted"/>
<accession>A0A0D2LAV4</accession>
<dbReference type="Gene3D" id="3.20.20.70">
    <property type="entry name" value="Aldolase class I"/>
    <property type="match status" value="1"/>
</dbReference>
<gene>
    <name evidence="2" type="ORF">MNEG_4034</name>
</gene>
<dbReference type="SUPFAM" id="SSF47616">
    <property type="entry name" value="GST C-terminal domain-like"/>
    <property type="match status" value="1"/>
</dbReference>
<dbReference type="RefSeq" id="XP_013902938.1">
    <property type="nucleotide sequence ID" value="XM_014047484.1"/>
</dbReference>
<protein>
    <recommendedName>
        <fullName evidence="1">Glycoside-hydrolase family GH114 TIM-barrel domain-containing protein</fullName>
    </recommendedName>
</protein>
<feature type="domain" description="Glycoside-hydrolase family GH114 TIM-barrel" evidence="1">
    <location>
        <begin position="92"/>
        <end position="300"/>
    </location>
</feature>
<dbReference type="GeneID" id="25736912"/>